<dbReference type="InterPro" id="IPR006029">
    <property type="entry name" value="Neurotrans-gated_channel_TM"/>
</dbReference>
<keyword evidence="2 5" id="KW-0812">Transmembrane</keyword>
<feature type="transmembrane region" description="Helical" evidence="5">
    <location>
        <begin position="131"/>
        <end position="154"/>
    </location>
</feature>
<dbReference type="OrthoDB" id="5956274at2759"/>
<dbReference type="GO" id="GO:0004888">
    <property type="term" value="F:transmembrane signaling receptor activity"/>
    <property type="evidence" value="ECO:0007669"/>
    <property type="project" value="InterPro"/>
</dbReference>
<dbReference type="Gene3D" id="1.20.58.390">
    <property type="entry name" value="Neurotransmitter-gated ion-channel transmembrane domain"/>
    <property type="match status" value="1"/>
</dbReference>
<keyword evidence="4 5" id="KW-0472">Membrane</keyword>
<evidence type="ECO:0000259" key="6">
    <source>
        <dbReference type="Pfam" id="PF02931"/>
    </source>
</evidence>
<feature type="transmembrane region" description="Helical" evidence="5">
    <location>
        <begin position="298"/>
        <end position="316"/>
    </location>
</feature>
<keyword evidence="3 5" id="KW-1133">Transmembrane helix</keyword>
<dbReference type="PANTHER" id="PTHR18945">
    <property type="entry name" value="NEUROTRANSMITTER GATED ION CHANNEL"/>
    <property type="match status" value="1"/>
</dbReference>
<evidence type="ECO:0000256" key="4">
    <source>
        <dbReference type="ARBA" id="ARBA00023136"/>
    </source>
</evidence>
<keyword evidence="9" id="KW-1185">Reference proteome</keyword>
<dbReference type="InterPro" id="IPR036734">
    <property type="entry name" value="Neur_chan_lig-bd_sf"/>
</dbReference>
<dbReference type="InterPro" id="IPR036719">
    <property type="entry name" value="Neuro-gated_channel_TM_sf"/>
</dbReference>
<evidence type="ECO:0000256" key="3">
    <source>
        <dbReference type="ARBA" id="ARBA00022989"/>
    </source>
</evidence>
<dbReference type="SUPFAM" id="SSF63712">
    <property type="entry name" value="Nicotinic receptor ligand binding domain-like"/>
    <property type="match status" value="1"/>
</dbReference>
<comment type="subcellular location">
    <subcellularLocation>
        <location evidence="1">Membrane</location>
        <topology evidence="1">Multi-pass membrane protein</topology>
    </subcellularLocation>
</comment>
<evidence type="ECO:0000256" key="2">
    <source>
        <dbReference type="ARBA" id="ARBA00022692"/>
    </source>
</evidence>
<feature type="transmembrane region" description="Helical" evidence="5">
    <location>
        <begin position="160"/>
        <end position="181"/>
    </location>
</feature>
<feature type="domain" description="Neurotransmitter-gated ion-channel ligand-binding" evidence="6">
    <location>
        <begin position="18"/>
        <end position="127"/>
    </location>
</feature>
<proteinExistence type="predicted"/>
<dbReference type="InterPro" id="IPR006202">
    <property type="entry name" value="Neur_chan_lig-bd"/>
</dbReference>
<feature type="domain" description="Neurotransmitter-gated ion-channel transmembrane" evidence="7">
    <location>
        <begin position="136"/>
        <end position="228"/>
    </location>
</feature>
<feature type="transmembrane region" description="Helical" evidence="5">
    <location>
        <begin position="193"/>
        <end position="217"/>
    </location>
</feature>
<dbReference type="CDD" id="cd19051">
    <property type="entry name" value="LGIC_TM_cation"/>
    <property type="match status" value="1"/>
</dbReference>
<dbReference type="SUPFAM" id="SSF90112">
    <property type="entry name" value="Neurotransmitter-gated ion-channel transmembrane pore"/>
    <property type="match status" value="1"/>
</dbReference>
<dbReference type="EMBL" id="MU825900">
    <property type="protein sequence ID" value="KAJ7383366.1"/>
    <property type="molecule type" value="Genomic_DNA"/>
</dbReference>
<dbReference type="AlphaFoldDB" id="A0A9X0D1N1"/>
<gene>
    <name evidence="8" type="ORF">OS493_028445</name>
</gene>
<sequence length="317" mass="35506">MLHLSPVVTIKSLSRRTKQFVTDVAVNSKGKCVWGGPATFKVNCRMDIANWPFDEQECELGFGSYTYGQTLLSIKLFRTKSNFANRFVKSGDWDIEDITAKISETDHGDCCPFNFDEAVYTLKMKRKSLYYMFYLTIPSVILTVLALSSFLIHVESGERIGFVTTILLAMTVFLLVIPSYLPVTSDGLPILGVNLQVTMIIIALVLFANIFVLRVYFMDGTPPSWIETLCVFLSVRKSKRIKRIHATKPASAYPMVVKSTATVGGIEMTESSGGSPALVEGIDENEFTWRRVSIKMDHVFFVLFIIASSVSYIVTFT</sequence>
<dbReference type="GO" id="GO:0005230">
    <property type="term" value="F:extracellular ligand-gated monoatomic ion channel activity"/>
    <property type="evidence" value="ECO:0007669"/>
    <property type="project" value="InterPro"/>
</dbReference>
<evidence type="ECO:0000259" key="7">
    <source>
        <dbReference type="Pfam" id="PF02932"/>
    </source>
</evidence>
<dbReference type="InterPro" id="IPR006201">
    <property type="entry name" value="Neur_channel"/>
</dbReference>
<reference evidence="8" key="1">
    <citation type="submission" date="2023-01" db="EMBL/GenBank/DDBJ databases">
        <title>Genome assembly of the deep-sea coral Lophelia pertusa.</title>
        <authorList>
            <person name="Herrera S."/>
            <person name="Cordes E."/>
        </authorList>
    </citation>
    <scope>NUCLEOTIDE SEQUENCE</scope>
    <source>
        <strain evidence="8">USNM1676648</strain>
        <tissue evidence="8">Polyp</tissue>
    </source>
</reference>
<dbReference type="Proteomes" id="UP001163046">
    <property type="component" value="Unassembled WGS sequence"/>
</dbReference>
<accession>A0A9X0D1N1</accession>
<organism evidence="8 9">
    <name type="scientific">Desmophyllum pertusum</name>
    <dbReference type="NCBI Taxonomy" id="174260"/>
    <lineage>
        <taxon>Eukaryota</taxon>
        <taxon>Metazoa</taxon>
        <taxon>Cnidaria</taxon>
        <taxon>Anthozoa</taxon>
        <taxon>Hexacorallia</taxon>
        <taxon>Scleractinia</taxon>
        <taxon>Caryophylliina</taxon>
        <taxon>Caryophylliidae</taxon>
        <taxon>Desmophyllum</taxon>
    </lineage>
</organism>
<evidence type="ECO:0000313" key="9">
    <source>
        <dbReference type="Proteomes" id="UP001163046"/>
    </source>
</evidence>
<protein>
    <submittedName>
        <fullName evidence="8">Uncharacterized protein</fullName>
    </submittedName>
</protein>
<dbReference type="Gene3D" id="2.70.170.10">
    <property type="entry name" value="Neurotransmitter-gated ion-channel ligand-binding domain"/>
    <property type="match status" value="1"/>
</dbReference>
<dbReference type="InterPro" id="IPR038050">
    <property type="entry name" value="Neuro_actylchol_rec"/>
</dbReference>
<evidence type="ECO:0000256" key="5">
    <source>
        <dbReference type="SAM" id="Phobius"/>
    </source>
</evidence>
<dbReference type="GO" id="GO:0016020">
    <property type="term" value="C:membrane"/>
    <property type="evidence" value="ECO:0007669"/>
    <property type="project" value="UniProtKB-SubCell"/>
</dbReference>
<dbReference type="Pfam" id="PF02932">
    <property type="entry name" value="Neur_chan_memb"/>
    <property type="match status" value="1"/>
</dbReference>
<evidence type="ECO:0000256" key="1">
    <source>
        <dbReference type="ARBA" id="ARBA00004141"/>
    </source>
</evidence>
<evidence type="ECO:0000313" key="8">
    <source>
        <dbReference type="EMBL" id="KAJ7383366.1"/>
    </source>
</evidence>
<dbReference type="Pfam" id="PF02931">
    <property type="entry name" value="Neur_chan_LBD"/>
    <property type="match status" value="1"/>
</dbReference>
<name>A0A9X0D1N1_9CNID</name>
<comment type="caution">
    <text evidence="8">The sequence shown here is derived from an EMBL/GenBank/DDBJ whole genome shotgun (WGS) entry which is preliminary data.</text>
</comment>